<dbReference type="GO" id="GO:0000390">
    <property type="term" value="P:spliceosomal complex disassembly"/>
    <property type="evidence" value="ECO:0007669"/>
    <property type="project" value="InterPro"/>
</dbReference>
<name>A0AAW1RKN0_9CHLO</name>
<sequence length="818" mass="89392">MDDDDGKNYERFDVDNDYEGAQWIGDEVFYTRKRAKRQQTRDEQLYGYMSDESDGETRRAKRRERQPADYTKPVGFVSSGVVTSSDDKPQDVERAEQGVGPRAGLVLPTEFGRMLKQKAAKKLSAQRQKQHKEKQRTSTLAADPDIATFEKHTKGFGLKMMQAMGYKPGEGLGREKQGIAKPIDARMRPKGMGMGFNDYEEHKLLRPGEAAQLAAKAQPAAAAAGAEQGAPAAAEAKLWRRRNAAARERRAFRTATEVLAEAPEAAAAPKQAILDLRGPQARVVTNLEHLNMAEEGAAGDAVPMAELQHNLRLLVDLAEADLQRLDAKLRQEKDTAVILGREQGRLAEEAEAAAAAASRATAVLQEVSRGQALGAHASTNLAELAGVYGALQRGYREEYVMYNLPVAALAQVLPRLTERFSGWDPLTDPAWGTAEVAVWRPLLESESQRDAIFQDVGDTTDAYAQLLGAAVLPRVAAALTNSWEPRDPEPALRWLDAWEALLPPALQRHILHSLVFPKLSRAVQAWEPRTETVPLHAWLHPWLPLLGPELEDLYPGIRFRLASALQQWHPSDASALALLSPWHTVFGAKEWDALVQRSILPKLAWALRDALAIDPRAQDLVAWRWVAAWAPVLAPVALAGLLEQHFFPKWHAVLRHWLAHAPDFDEVTAWFLGWKALLPAEVRDHERVRAQLNAALNAMNGAADAPGAPPAAAHPYGPYGDYGPAGAPYVEPSPGTGAAAAAEPSLRQLVEQYASDAGVEFLPKAGRRHEGLQVYGFGGVSCVVDTVAGVVRAQLGGRWAPVSLEALLTAARTRGRGA</sequence>
<evidence type="ECO:0000256" key="6">
    <source>
        <dbReference type="ARBA" id="ARBA00023242"/>
    </source>
</evidence>
<feature type="compositionally biased region" description="Basic and acidic residues" evidence="8">
    <location>
        <begin position="85"/>
        <end position="96"/>
    </location>
</feature>
<dbReference type="PANTHER" id="PTHR23329">
    <property type="entry name" value="TUFTELIN-INTERACTING PROTEIN 11-RELATED"/>
    <property type="match status" value="1"/>
</dbReference>
<feature type="region of interest" description="Disordered" evidence="8">
    <location>
        <begin position="34"/>
        <end position="98"/>
    </location>
</feature>
<dbReference type="GO" id="GO:0003676">
    <property type="term" value="F:nucleic acid binding"/>
    <property type="evidence" value="ECO:0007669"/>
    <property type="project" value="InterPro"/>
</dbReference>
<evidence type="ECO:0000313" key="10">
    <source>
        <dbReference type="EMBL" id="KAK9834269.1"/>
    </source>
</evidence>
<dbReference type="Proteomes" id="UP001445335">
    <property type="component" value="Unassembled WGS sequence"/>
</dbReference>
<dbReference type="PIRSF" id="PIRSF017706">
    <property type="entry name" value="TFIP11"/>
    <property type="match status" value="1"/>
</dbReference>
<gene>
    <name evidence="10" type="ORF">WJX81_001841</name>
</gene>
<keyword evidence="5 7" id="KW-0508">mRNA splicing</keyword>
<feature type="region of interest" description="Disordered" evidence="8">
    <location>
        <begin position="117"/>
        <end position="139"/>
    </location>
</feature>
<dbReference type="InterPro" id="IPR000467">
    <property type="entry name" value="G_patch_dom"/>
</dbReference>
<dbReference type="SMART" id="SM00443">
    <property type="entry name" value="G_patch"/>
    <property type="match status" value="1"/>
</dbReference>
<dbReference type="Pfam" id="PF12457">
    <property type="entry name" value="TIP_N"/>
    <property type="match status" value="1"/>
</dbReference>
<proteinExistence type="inferred from homology"/>
<dbReference type="InterPro" id="IPR045211">
    <property type="entry name" value="TFP11/STIP/Ntr1"/>
</dbReference>
<dbReference type="PANTHER" id="PTHR23329:SF1">
    <property type="entry name" value="TUFTELIN-INTERACTING PROTEIN 11"/>
    <property type="match status" value="1"/>
</dbReference>
<feature type="compositionally biased region" description="Low complexity" evidence="8">
    <location>
        <begin position="74"/>
        <end position="84"/>
    </location>
</feature>
<keyword evidence="3 7" id="KW-0507">mRNA processing</keyword>
<dbReference type="InterPro" id="IPR024933">
    <property type="entry name" value="TFP11"/>
</dbReference>
<dbReference type="InterPro" id="IPR022159">
    <property type="entry name" value="STIP/TFIP11_N"/>
</dbReference>
<evidence type="ECO:0000256" key="3">
    <source>
        <dbReference type="ARBA" id="ARBA00022664"/>
    </source>
</evidence>
<reference evidence="10 11" key="1">
    <citation type="journal article" date="2024" name="Nat. Commun.">
        <title>Phylogenomics reveals the evolutionary origins of lichenization in chlorophyte algae.</title>
        <authorList>
            <person name="Puginier C."/>
            <person name="Libourel C."/>
            <person name="Otte J."/>
            <person name="Skaloud P."/>
            <person name="Haon M."/>
            <person name="Grisel S."/>
            <person name="Petersen M."/>
            <person name="Berrin J.G."/>
            <person name="Delaux P.M."/>
            <person name="Dal Grande F."/>
            <person name="Keller J."/>
        </authorList>
    </citation>
    <scope>NUCLEOTIDE SEQUENCE [LARGE SCALE GENOMIC DNA]</scope>
    <source>
        <strain evidence="10 11">SAG 245.80</strain>
    </source>
</reference>
<dbReference type="PROSITE" id="PS50174">
    <property type="entry name" value="G_PATCH"/>
    <property type="match status" value="1"/>
</dbReference>
<comment type="similarity">
    <text evidence="2 7">Belongs to the TFP11/STIP family.</text>
</comment>
<feature type="domain" description="G-patch" evidence="9">
    <location>
        <begin position="153"/>
        <end position="199"/>
    </location>
</feature>
<evidence type="ECO:0000256" key="7">
    <source>
        <dbReference type="PIRNR" id="PIRNR017706"/>
    </source>
</evidence>
<comment type="subcellular location">
    <subcellularLocation>
        <location evidence="1 7">Nucleus</location>
    </subcellularLocation>
</comment>
<keyword evidence="4 7" id="KW-0747">Spliceosome</keyword>
<protein>
    <recommendedName>
        <fullName evidence="9">G-patch domain-containing protein</fullName>
    </recommendedName>
</protein>
<dbReference type="EMBL" id="JALJOU010000032">
    <property type="protein sequence ID" value="KAK9834269.1"/>
    <property type="molecule type" value="Genomic_DNA"/>
</dbReference>
<evidence type="ECO:0000256" key="4">
    <source>
        <dbReference type="ARBA" id="ARBA00022728"/>
    </source>
</evidence>
<dbReference type="Pfam" id="PF07842">
    <property type="entry name" value="GCFC"/>
    <property type="match status" value="1"/>
</dbReference>
<dbReference type="AlphaFoldDB" id="A0AAW1RKN0"/>
<comment type="caution">
    <text evidence="10">The sequence shown here is derived from an EMBL/GenBank/DDBJ whole genome shotgun (WGS) entry which is preliminary data.</text>
</comment>
<evidence type="ECO:0000256" key="1">
    <source>
        <dbReference type="ARBA" id="ARBA00004123"/>
    </source>
</evidence>
<keyword evidence="6 7" id="KW-0539">Nucleus</keyword>
<dbReference type="Pfam" id="PF01585">
    <property type="entry name" value="G-patch"/>
    <property type="match status" value="1"/>
</dbReference>
<evidence type="ECO:0000256" key="8">
    <source>
        <dbReference type="SAM" id="MobiDB-lite"/>
    </source>
</evidence>
<evidence type="ECO:0000256" key="2">
    <source>
        <dbReference type="ARBA" id="ARBA00010900"/>
    </source>
</evidence>
<organism evidence="10 11">
    <name type="scientific">Elliptochloris bilobata</name>
    <dbReference type="NCBI Taxonomy" id="381761"/>
    <lineage>
        <taxon>Eukaryota</taxon>
        <taxon>Viridiplantae</taxon>
        <taxon>Chlorophyta</taxon>
        <taxon>core chlorophytes</taxon>
        <taxon>Trebouxiophyceae</taxon>
        <taxon>Trebouxiophyceae incertae sedis</taxon>
        <taxon>Elliptochloris clade</taxon>
        <taxon>Elliptochloris</taxon>
    </lineage>
</organism>
<dbReference type="GO" id="GO:0071008">
    <property type="term" value="C:U2-type post-mRNA release spliceosomal complex"/>
    <property type="evidence" value="ECO:0007669"/>
    <property type="project" value="TreeGrafter"/>
</dbReference>
<dbReference type="InterPro" id="IPR022783">
    <property type="entry name" value="GCFC_dom"/>
</dbReference>
<accession>A0AAW1RKN0</accession>
<evidence type="ECO:0000256" key="5">
    <source>
        <dbReference type="ARBA" id="ARBA00023187"/>
    </source>
</evidence>
<evidence type="ECO:0000259" key="9">
    <source>
        <dbReference type="PROSITE" id="PS50174"/>
    </source>
</evidence>
<keyword evidence="11" id="KW-1185">Reference proteome</keyword>
<evidence type="ECO:0000313" key="11">
    <source>
        <dbReference type="Proteomes" id="UP001445335"/>
    </source>
</evidence>